<proteinExistence type="predicted"/>
<feature type="region of interest" description="Disordered" evidence="1">
    <location>
        <begin position="1"/>
        <end position="55"/>
    </location>
</feature>
<dbReference type="EMBL" id="JACIJR010000006">
    <property type="protein sequence ID" value="MBB5730080.1"/>
    <property type="molecule type" value="Genomic_DNA"/>
</dbReference>
<sequence length="55" mass="5796">MARTGSEDLNGIDDAEKPGIEDTAKPGGVTKRPGTWDETETNAAGDLVPREPDDV</sequence>
<feature type="compositionally biased region" description="Basic and acidic residues" evidence="1">
    <location>
        <begin position="14"/>
        <end position="24"/>
    </location>
</feature>
<evidence type="ECO:0000313" key="3">
    <source>
        <dbReference type="Proteomes" id="UP000546701"/>
    </source>
</evidence>
<gene>
    <name evidence="2" type="ORF">FHS99_002578</name>
</gene>
<keyword evidence="3" id="KW-1185">Reference proteome</keyword>
<dbReference type="AlphaFoldDB" id="A0A7W9BTZ8"/>
<protein>
    <submittedName>
        <fullName evidence="2">Uncharacterized protein</fullName>
    </submittedName>
</protein>
<evidence type="ECO:0000256" key="1">
    <source>
        <dbReference type="SAM" id="MobiDB-lite"/>
    </source>
</evidence>
<dbReference type="Proteomes" id="UP000546701">
    <property type="component" value="Unassembled WGS sequence"/>
</dbReference>
<evidence type="ECO:0000313" key="2">
    <source>
        <dbReference type="EMBL" id="MBB5730080.1"/>
    </source>
</evidence>
<dbReference type="RefSeq" id="WP_157176410.1">
    <property type="nucleotide sequence ID" value="NZ_BMJP01000004.1"/>
</dbReference>
<comment type="caution">
    <text evidence="2">The sequence shown here is derived from an EMBL/GenBank/DDBJ whole genome shotgun (WGS) entry which is preliminary data.</text>
</comment>
<accession>A0A7W9BTZ8</accession>
<name>A0A7W9BTZ8_9SPHN</name>
<reference evidence="2 3" key="1">
    <citation type="submission" date="2020-08" db="EMBL/GenBank/DDBJ databases">
        <title>Genomic Encyclopedia of Type Strains, Phase IV (KMG-IV): sequencing the most valuable type-strain genomes for metagenomic binning, comparative biology and taxonomic classification.</title>
        <authorList>
            <person name="Goeker M."/>
        </authorList>
    </citation>
    <scope>NUCLEOTIDE SEQUENCE [LARGE SCALE GENOMIC DNA]</scope>
    <source>
        <strain evidence="2 3">DSM 103336</strain>
    </source>
</reference>
<organism evidence="2 3">
    <name type="scientific">Sphingomonas prati</name>
    <dbReference type="NCBI Taxonomy" id="1843237"/>
    <lineage>
        <taxon>Bacteria</taxon>
        <taxon>Pseudomonadati</taxon>
        <taxon>Pseudomonadota</taxon>
        <taxon>Alphaproteobacteria</taxon>
        <taxon>Sphingomonadales</taxon>
        <taxon>Sphingomonadaceae</taxon>
        <taxon>Sphingomonas</taxon>
    </lineage>
</organism>